<protein>
    <submittedName>
        <fullName evidence="1">Uncharacterized protein</fullName>
    </submittedName>
</protein>
<evidence type="ECO:0000313" key="2">
    <source>
        <dbReference type="Proteomes" id="UP000287651"/>
    </source>
</evidence>
<dbReference type="EMBL" id="AMZH03022892">
    <property type="protein sequence ID" value="RRT36929.1"/>
    <property type="molecule type" value="Genomic_DNA"/>
</dbReference>
<accession>A0A426XBR1</accession>
<organism evidence="1 2">
    <name type="scientific">Ensete ventricosum</name>
    <name type="common">Abyssinian banana</name>
    <name type="synonym">Musa ensete</name>
    <dbReference type="NCBI Taxonomy" id="4639"/>
    <lineage>
        <taxon>Eukaryota</taxon>
        <taxon>Viridiplantae</taxon>
        <taxon>Streptophyta</taxon>
        <taxon>Embryophyta</taxon>
        <taxon>Tracheophyta</taxon>
        <taxon>Spermatophyta</taxon>
        <taxon>Magnoliopsida</taxon>
        <taxon>Liliopsida</taxon>
        <taxon>Zingiberales</taxon>
        <taxon>Musaceae</taxon>
        <taxon>Ensete</taxon>
    </lineage>
</organism>
<proteinExistence type="predicted"/>
<evidence type="ECO:0000313" key="1">
    <source>
        <dbReference type="EMBL" id="RRT36929.1"/>
    </source>
</evidence>
<name>A0A426XBR1_ENSVE</name>
<dbReference type="AlphaFoldDB" id="A0A426XBR1"/>
<comment type="caution">
    <text evidence="1">The sequence shown here is derived from an EMBL/GenBank/DDBJ whole genome shotgun (WGS) entry which is preliminary data.</text>
</comment>
<dbReference type="Proteomes" id="UP000287651">
    <property type="component" value="Unassembled WGS sequence"/>
</dbReference>
<sequence length="85" mass="9119">MAKPPTGVVGCGQPVGVTATPRYDCLQHDTRRDGRLQGAPARGGRQRLACKGRLLVARATVSKGNRRLRRGDGGNDIVVRVREEG</sequence>
<reference evidence="1 2" key="1">
    <citation type="journal article" date="2014" name="Agronomy (Basel)">
        <title>A Draft Genome Sequence for Ensete ventricosum, the Drought-Tolerant Tree Against Hunger.</title>
        <authorList>
            <person name="Harrison J."/>
            <person name="Moore K.A."/>
            <person name="Paszkiewicz K."/>
            <person name="Jones T."/>
            <person name="Grant M."/>
            <person name="Ambacheew D."/>
            <person name="Muzemil S."/>
            <person name="Studholme D.J."/>
        </authorList>
    </citation>
    <scope>NUCLEOTIDE SEQUENCE [LARGE SCALE GENOMIC DNA]</scope>
</reference>
<gene>
    <name evidence="1" type="ORF">B296_00026262</name>
</gene>